<dbReference type="RefSeq" id="WP_160900451.1">
    <property type="nucleotide sequence ID" value="NZ_CP102850.1"/>
</dbReference>
<feature type="transmembrane region" description="Helical" evidence="1">
    <location>
        <begin position="177"/>
        <end position="199"/>
    </location>
</feature>
<feature type="transmembrane region" description="Helical" evidence="1">
    <location>
        <begin position="463"/>
        <end position="481"/>
    </location>
</feature>
<feature type="transmembrane region" description="Helical" evidence="1">
    <location>
        <begin position="252"/>
        <end position="268"/>
    </location>
</feature>
<accession>A0A6L7GLB3</accession>
<dbReference type="EMBL" id="WMBR01000001">
    <property type="protein sequence ID" value="MXP20293.1"/>
    <property type="molecule type" value="Genomic_DNA"/>
</dbReference>
<feature type="transmembrane region" description="Helical" evidence="1">
    <location>
        <begin position="439"/>
        <end position="457"/>
    </location>
</feature>
<sequence>MSGAAPVSGDLRWVALAGGALLAVVVGLATAHVDAAVAVAAVVALVVVVWRRPATVVDLAIVVTFVTVPASVSDGVRVGGLFVYFHEVAVLAAVIYAGLRLRQVRSLGRRLVRTPTSIAIGVFVVTLLFAVSRGLLTGYPIRDIQYDLRPTVALLGAVFVVAVVVALGEVARHIPALFVTLAVSAFLMLVSSATGFALAGREEAAQLYTISGRLVAGGSDAHRLLTATTPAALAVTLVVSAMLLVGMGRTKVLLALLLPAVLIDFFSFSRNVFLGLAIMLGFLVVAAALNGMLMRLLVRIASALAVLAVAMALAFVGASGMGGAQWVQSQVSGYSHRVFAGLDESIRTVDSSTQDRRLENRYLTDSVGDKETLGNGLGFRYKPPMGEADEFAANEGQLYAHNYYGWIRTKAGLLGLVAFIAVLATCLLPVIVRRWRDGVSIAVCAAIAGSAAIVVVSPMPNDHGGSVVFGSLLGYAIARYARRRNAVSTAAAADIGTGLPAGEHRAEALR</sequence>
<dbReference type="AlphaFoldDB" id="A0A6L7GLB3"/>
<gene>
    <name evidence="2" type="ORF">GIY30_02825</name>
</gene>
<feature type="transmembrane region" description="Helical" evidence="1">
    <location>
        <begin position="78"/>
        <end position="99"/>
    </location>
</feature>
<evidence type="ECO:0000313" key="2">
    <source>
        <dbReference type="EMBL" id="MXP20293.1"/>
    </source>
</evidence>
<feature type="transmembrane region" description="Helical" evidence="1">
    <location>
        <begin position="55"/>
        <end position="72"/>
    </location>
</feature>
<feature type="transmembrane region" description="Helical" evidence="1">
    <location>
        <begin position="20"/>
        <end position="48"/>
    </location>
</feature>
<feature type="transmembrane region" description="Helical" evidence="1">
    <location>
        <begin position="411"/>
        <end position="432"/>
    </location>
</feature>
<feature type="transmembrane region" description="Helical" evidence="1">
    <location>
        <begin position="274"/>
        <end position="293"/>
    </location>
</feature>
<keyword evidence="1" id="KW-1133">Transmembrane helix</keyword>
<organism evidence="2 3">
    <name type="scientific">Gordonia mangrovi</name>
    <dbReference type="NCBI Taxonomy" id="2665643"/>
    <lineage>
        <taxon>Bacteria</taxon>
        <taxon>Bacillati</taxon>
        <taxon>Actinomycetota</taxon>
        <taxon>Actinomycetes</taxon>
        <taxon>Mycobacteriales</taxon>
        <taxon>Gordoniaceae</taxon>
        <taxon>Gordonia</taxon>
    </lineage>
</organism>
<reference evidence="2 3" key="1">
    <citation type="submission" date="2019-11" db="EMBL/GenBank/DDBJ databases">
        <title>Gordonia sp. nov., a novel actinobacterium isolated from mangrove soil in Hainan.</title>
        <authorList>
            <person name="Huang X."/>
            <person name="Xie Y."/>
            <person name="Chu X."/>
            <person name="Xiao K."/>
        </authorList>
    </citation>
    <scope>NUCLEOTIDE SEQUENCE [LARGE SCALE GENOMIC DNA]</scope>
    <source>
        <strain evidence="2 3">HNM0687</strain>
    </source>
</reference>
<evidence type="ECO:0000256" key="1">
    <source>
        <dbReference type="SAM" id="Phobius"/>
    </source>
</evidence>
<feature type="transmembrane region" description="Helical" evidence="1">
    <location>
        <begin position="300"/>
        <end position="321"/>
    </location>
</feature>
<keyword evidence="3" id="KW-1185">Reference proteome</keyword>
<keyword evidence="1" id="KW-0812">Transmembrane</keyword>
<feature type="transmembrane region" description="Helical" evidence="1">
    <location>
        <begin position="224"/>
        <end position="245"/>
    </location>
</feature>
<name>A0A6L7GLB3_9ACTN</name>
<keyword evidence="1" id="KW-0472">Membrane</keyword>
<proteinExistence type="predicted"/>
<protein>
    <recommendedName>
        <fullName evidence="4">O-antigen ligase domain-containing protein</fullName>
    </recommendedName>
</protein>
<dbReference type="Proteomes" id="UP000475545">
    <property type="component" value="Unassembled WGS sequence"/>
</dbReference>
<feature type="transmembrane region" description="Helical" evidence="1">
    <location>
        <begin position="111"/>
        <end position="131"/>
    </location>
</feature>
<evidence type="ECO:0008006" key="4">
    <source>
        <dbReference type="Google" id="ProtNLM"/>
    </source>
</evidence>
<comment type="caution">
    <text evidence="2">The sequence shown here is derived from an EMBL/GenBank/DDBJ whole genome shotgun (WGS) entry which is preliminary data.</text>
</comment>
<feature type="transmembrane region" description="Helical" evidence="1">
    <location>
        <begin position="151"/>
        <end position="170"/>
    </location>
</feature>
<evidence type="ECO:0000313" key="3">
    <source>
        <dbReference type="Proteomes" id="UP000475545"/>
    </source>
</evidence>